<dbReference type="InterPro" id="IPR036388">
    <property type="entry name" value="WH-like_DNA-bd_sf"/>
</dbReference>
<dbReference type="PROSITE" id="PS50995">
    <property type="entry name" value="HTH_MARR_2"/>
    <property type="match status" value="1"/>
</dbReference>
<keyword evidence="3" id="KW-1185">Reference proteome</keyword>
<dbReference type="InterPro" id="IPR036390">
    <property type="entry name" value="WH_DNA-bd_sf"/>
</dbReference>
<dbReference type="GO" id="GO:0003700">
    <property type="term" value="F:DNA-binding transcription factor activity"/>
    <property type="evidence" value="ECO:0007669"/>
    <property type="project" value="InterPro"/>
</dbReference>
<dbReference type="PRINTS" id="PR00598">
    <property type="entry name" value="HTHMARR"/>
</dbReference>
<sequence length="166" mass="18204">MNGDLGWALGVLLRTYRRAAEEVLNGIPGGPRGYQVLASAVQELAGNQGVMATQLGIDRTVLTYLLDDLEAAGLVQRRPDPLDRRSRRVVATERGRAVWRERSAELCRVENHILSGLGGDGAVFRDLLQRAAAHADRLDPSVSACQVVEEIDAQDAAELRRHRVRS</sequence>
<dbReference type="Gene3D" id="1.10.10.10">
    <property type="entry name" value="Winged helix-like DNA-binding domain superfamily/Winged helix DNA-binding domain"/>
    <property type="match status" value="1"/>
</dbReference>
<dbReference type="OrthoDB" id="8635520at2"/>
<dbReference type="Proteomes" id="UP000253094">
    <property type="component" value="Unassembled WGS sequence"/>
</dbReference>
<evidence type="ECO:0000313" key="2">
    <source>
        <dbReference type="EMBL" id="RCG31873.1"/>
    </source>
</evidence>
<dbReference type="InterPro" id="IPR000835">
    <property type="entry name" value="HTH_MarR-typ"/>
</dbReference>
<dbReference type="GO" id="GO:0006950">
    <property type="term" value="P:response to stress"/>
    <property type="evidence" value="ECO:0007669"/>
    <property type="project" value="TreeGrafter"/>
</dbReference>
<dbReference type="SUPFAM" id="SSF46785">
    <property type="entry name" value="Winged helix' DNA-binding domain"/>
    <property type="match status" value="1"/>
</dbReference>
<dbReference type="EMBL" id="QOIL01000004">
    <property type="protein sequence ID" value="RCG31873.1"/>
    <property type="molecule type" value="Genomic_DNA"/>
</dbReference>
<dbReference type="AlphaFoldDB" id="A0A367FNA2"/>
<dbReference type="InterPro" id="IPR039422">
    <property type="entry name" value="MarR/SlyA-like"/>
</dbReference>
<proteinExistence type="predicted"/>
<dbReference type="SMART" id="SM00347">
    <property type="entry name" value="HTH_MARR"/>
    <property type="match status" value="1"/>
</dbReference>
<dbReference type="Pfam" id="PF12802">
    <property type="entry name" value="MarR_2"/>
    <property type="match status" value="1"/>
</dbReference>
<protein>
    <submittedName>
        <fullName evidence="2">MarR family transcriptional regulator</fullName>
    </submittedName>
</protein>
<comment type="caution">
    <text evidence="2">The sequence shown here is derived from an EMBL/GenBank/DDBJ whole genome shotgun (WGS) entry which is preliminary data.</text>
</comment>
<accession>A0A367FNA2</accession>
<feature type="domain" description="HTH marR-type" evidence="1">
    <location>
        <begin position="2"/>
        <end position="140"/>
    </location>
</feature>
<gene>
    <name evidence="2" type="ORF">DQ384_08395</name>
</gene>
<evidence type="ECO:0000259" key="1">
    <source>
        <dbReference type="PROSITE" id="PS50995"/>
    </source>
</evidence>
<dbReference type="PANTHER" id="PTHR33164:SF43">
    <property type="entry name" value="HTH-TYPE TRANSCRIPTIONAL REPRESSOR YETL"/>
    <property type="match status" value="1"/>
</dbReference>
<dbReference type="PANTHER" id="PTHR33164">
    <property type="entry name" value="TRANSCRIPTIONAL REGULATOR, MARR FAMILY"/>
    <property type="match status" value="1"/>
</dbReference>
<evidence type="ECO:0000313" key="3">
    <source>
        <dbReference type="Proteomes" id="UP000253094"/>
    </source>
</evidence>
<reference evidence="2 3" key="1">
    <citation type="submission" date="2018-06" db="EMBL/GenBank/DDBJ databases">
        <title>Sphaerisporangium craniellae sp. nov., isolated from a marine sponge in the South China Sea.</title>
        <authorList>
            <person name="Li L."/>
        </authorList>
    </citation>
    <scope>NUCLEOTIDE SEQUENCE [LARGE SCALE GENOMIC DNA]</scope>
    <source>
        <strain evidence="2 3">CCTCC AA 208026</strain>
    </source>
</reference>
<name>A0A367FNA2_9ACTN</name>
<organism evidence="2 3">
    <name type="scientific">Sphaerisporangium album</name>
    <dbReference type="NCBI Taxonomy" id="509200"/>
    <lineage>
        <taxon>Bacteria</taxon>
        <taxon>Bacillati</taxon>
        <taxon>Actinomycetota</taxon>
        <taxon>Actinomycetes</taxon>
        <taxon>Streptosporangiales</taxon>
        <taxon>Streptosporangiaceae</taxon>
        <taxon>Sphaerisporangium</taxon>
    </lineage>
</organism>